<reference evidence="2 3" key="1">
    <citation type="submission" date="2017-11" db="EMBL/GenBank/DDBJ databases">
        <title>Evolution of Phototrophy in the Chloroflexi Phylum Driven by Horizontal Gene Transfer.</title>
        <authorList>
            <person name="Ward L.M."/>
            <person name="Hemp J."/>
            <person name="Shih P.M."/>
            <person name="Mcglynn S.E."/>
            <person name="Fischer W."/>
        </authorList>
    </citation>
    <scope>NUCLEOTIDE SEQUENCE [LARGE SCALE GENOMIC DNA]</scope>
    <source>
        <strain evidence="2">JP3_13</strain>
    </source>
</reference>
<feature type="transmembrane region" description="Helical" evidence="1">
    <location>
        <begin position="46"/>
        <end position="68"/>
    </location>
</feature>
<name>A0A2M8PFK4_9CHLR</name>
<keyword evidence="1" id="KW-1133">Transmembrane helix</keyword>
<proteinExistence type="predicted"/>
<evidence type="ECO:0008006" key="4">
    <source>
        <dbReference type="Google" id="ProtNLM"/>
    </source>
</evidence>
<feature type="transmembrane region" description="Helical" evidence="1">
    <location>
        <begin position="12"/>
        <end position="34"/>
    </location>
</feature>
<sequence length="93" mass="9926">MTPTRNSPQIAIGIAGAMGCYITILAAASILLGLWIDSLLGNERRIATLICVLAGIPINLFSAVWLTLRLIARAFPQAAPTSKRAEEPPEEPN</sequence>
<evidence type="ECO:0000256" key="1">
    <source>
        <dbReference type="SAM" id="Phobius"/>
    </source>
</evidence>
<dbReference type="EMBL" id="PGTM01000062">
    <property type="protein sequence ID" value="PJF36330.1"/>
    <property type="molecule type" value="Genomic_DNA"/>
</dbReference>
<keyword evidence="1" id="KW-0812">Transmembrane</keyword>
<gene>
    <name evidence="2" type="ORF">CUN49_06015</name>
</gene>
<accession>A0A2M8PFK4</accession>
<evidence type="ECO:0000313" key="2">
    <source>
        <dbReference type="EMBL" id="PJF36330.1"/>
    </source>
</evidence>
<organism evidence="2 3">
    <name type="scientific">Candidatus Thermofonsia Clade 1 bacterium</name>
    <dbReference type="NCBI Taxonomy" id="2364210"/>
    <lineage>
        <taxon>Bacteria</taxon>
        <taxon>Bacillati</taxon>
        <taxon>Chloroflexota</taxon>
        <taxon>Candidatus Thermofontia</taxon>
        <taxon>Candidatus Thermofonsia Clade 1</taxon>
    </lineage>
</organism>
<dbReference type="Proteomes" id="UP000229681">
    <property type="component" value="Unassembled WGS sequence"/>
</dbReference>
<evidence type="ECO:0000313" key="3">
    <source>
        <dbReference type="Proteomes" id="UP000229681"/>
    </source>
</evidence>
<dbReference type="AlphaFoldDB" id="A0A2M8PFK4"/>
<protein>
    <recommendedName>
        <fullName evidence="4">AtpZ/AtpI family protein</fullName>
    </recommendedName>
</protein>
<dbReference type="PROSITE" id="PS51257">
    <property type="entry name" value="PROKAR_LIPOPROTEIN"/>
    <property type="match status" value="1"/>
</dbReference>
<comment type="caution">
    <text evidence="2">The sequence shown here is derived from an EMBL/GenBank/DDBJ whole genome shotgun (WGS) entry which is preliminary data.</text>
</comment>
<keyword evidence="1" id="KW-0472">Membrane</keyword>